<dbReference type="PANTHER" id="PTHR13140">
    <property type="entry name" value="MYOSIN"/>
    <property type="match status" value="1"/>
</dbReference>
<keyword evidence="5 6" id="KW-0009">Actin-binding</keyword>
<dbReference type="GO" id="GO:0016459">
    <property type="term" value="C:myosin complex"/>
    <property type="evidence" value="ECO:0007669"/>
    <property type="project" value="UniProtKB-KW"/>
</dbReference>
<dbReference type="PANTHER" id="PTHR13140:SF706">
    <property type="entry name" value="DILUTE CLASS UNCONVENTIONAL MYOSIN, ISOFORM C"/>
    <property type="match status" value="1"/>
</dbReference>
<gene>
    <name evidence="9" type="ORF">FisN_25Lh113</name>
</gene>
<proteinExistence type="inferred from homology"/>
<feature type="region of interest" description="Actin-binding" evidence="6">
    <location>
        <begin position="683"/>
        <end position="705"/>
    </location>
</feature>
<dbReference type="Gene3D" id="1.20.120.720">
    <property type="entry name" value="Myosin VI head, motor domain, U50 subdomain"/>
    <property type="match status" value="1"/>
</dbReference>
<evidence type="ECO:0000313" key="10">
    <source>
        <dbReference type="Proteomes" id="UP000198406"/>
    </source>
</evidence>
<accession>A0A1Z5J898</accession>
<evidence type="ECO:0000259" key="8">
    <source>
        <dbReference type="PROSITE" id="PS51456"/>
    </source>
</evidence>
<feature type="coiled-coil region" evidence="7">
    <location>
        <begin position="1065"/>
        <end position="1207"/>
    </location>
</feature>
<evidence type="ECO:0000313" key="9">
    <source>
        <dbReference type="EMBL" id="GAX10038.1"/>
    </source>
</evidence>
<evidence type="ECO:0000256" key="5">
    <source>
        <dbReference type="ARBA" id="ARBA00023203"/>
    </source>
</evidence>
<dbReference type="EMBL" id="BDSP01000014">
    <property type="protein sequence ID" value="GAX10038.1"/>
    <property type="molecule type" value="Genomic_DNA"/>
</dbReference>
<dbReference type="GO" id="GO:0007015">
    <property type="term" value="P:actin filament organization"/>
    <property type="evidence" value="ECO:0007669"/>
    <property type="project" value="TreeGrafter"/>
</dbReference>
<protein>
    <recommendedName>
        <fullName evidence="8">Myosin motor domain-containing protein</fullName>
    </recommendedName>
</protein>
<dbReference type="GO" id="GO:0016020">
    <property type="term" value="C:membrane"/>
    <property type="evidence" value="ECO:0007669"/>
    <property type="project" value="TreeGrafter"/>
</dbReference>
<evidence type="ECO:0000256" key="6">
    <source>
        <dbReference type="PROSITE-ProRule" id="PRU00782"/>
    </source>
</evidence>
<dbReference type="InterPro" id="IPR036961">
    <property type="entry name" value="Kinesin_motor_dom_sf"/>
</dbReference>
<keyword evidence="1 6" id="KW-0547">Nucleotide-binding</keyword>
<feature type="binding site" evidence="6">
    <location>
        <begin position="213"/>
        <end position="220"/>
    </location>
    <ligand>
        <name>ATP</name>
        <dbReference type="ChEBI" id="CHEBI:30616"/>
    </ligand>
</feature>
<dbReference type="GO" id="GO:0005737">
    <property type="term" value="C:cytoplasm"/>
    <property type="evidence" value="ECO:0007669"/>
    <property type="project" value="TreeGrafter"/>
</dbReference>
<name>A0A1Z5J898_FISSO</name>
<feature type="coiled-coil region" evidence="7">
    <location>
        <begin position="1290"/>
        <end position="1317"/>
    </location>
</feature>
<dbReference type="InParanoid" id="A0A1Z5J898"/>
<dbReference type="Gene3D" id="1.10.10.820">
    <property type="match status" value="1"/>
</dbReference>
<keyword evidence="4 6" id="KW-0505">Motor protein</keyword>
<evidence type="ECO:0000256" key="7">
    <source>
        <dbReference type="SAM" id="Coils"/>
    </source>
</evidence>
<dbReference type="GO" id="GO:0000146">
    <property type="term" value="F:microfilament motor activity"/>
    <property type="evidence" value="ECO:0007669"/>
    <property type="project" value="TreeGrafter"/>
</dbReference>
<dbReference type="InterPro" id="IPR001609">
    <property type="entry name" value="Myosin_head_motor_dom-like"/>
</dbReference>
<dbReference type="CDD" id="cd00124">
    <property type="entry name" value="MYSc"/>
    <property type="match status" value="1"/>
</dbReference>
<feature type="domain" description="Myosin motor" evidence="8">
    <location>
        <begin position="83"/>
        <end position="817"/>
    </location>
</feature>
<dbReference type="InterPro" id="IPR027417">
    <property type="entry name" value="P-loop_NTPase"/>
</dbReference>
<dbReference type="GO" id="GO:0005524">
    <property type="term" value="F:ATP binding"/>
    <property type="evidence" value="ECO:0007669"/>
    <property type="project" value="UniProtKB-UniRule"/>
</dbReference>
<comment type="caution">
    <text evidence="9">The sequence shown here is derived from an EMBL/GenBank/DDBJ whole genome shotgun (WGS) entry which is preliminary data.</text>
</comment>
<keyword evidence="10" id="KW-1185">Reference proteome</keyword>
<evidence type="ECO:0000256" key="4">
    <source>
        <dbReference type="ARBA" id="ARBA00023175"/>
    </source>
</evidence>
<dbReference type="PRINTS" id="PR00193">
    <property type="entry name" value="MYOSINHEAVY"/>
</dbReference>
<dbReference type="GO" id="GO:0051015">
    <property type="term" value="F:actin filament binding"/>
    <property type="evidence" value="ECO:0007669"/>
    <property type="project" value="TreeGrafter"/>
</dbReference>
<keyword evidence="2 6" id="KW-0067">ATP-binding</keyword>
<evidence type="ECO:0000256" key="2">
    <source>
        <dbReference type="ARBA" id="ARBA00022840"/>
    </source>
</evidence>
<dbReference type="PROSITE" id="PS51456">
    <property type="entry name" value="MYOSIN_MOTOR"/>
    <property type="match status" value="1"/>
</dbReference>
<evidence type="ECO:0000256" key="1">
    <source>
        <dbReference type="ARBA" id="ARBA00022741"/>
    </source>
</evidence>
<dbReference type="Gene3D" id="3.40.850.10">
    <property type="entry name" value="Kinesin motor domain"/>
    <property type="match status" value="1"/>
</dbReference>
<dbReference type="Gene3D" id="1.20.58.530">
    <property type="match status" value="1"/>
</dbReference>
<keyword evidence="7" id="KW-0175">Coiled coil</keyword>
<organism evidence="9 10">
    <name type="scientific">Fistulifera solaris</name>
    <name type="common">Oleaginous diatom</name>
    <dbReference type="NCBI Taxonomy" id="1519565"/>
    <lineage>
        <taxon>Eukaryota</taxon>
        <taxon>Sar</taxon>
        <taxon>Stramenopiles</taxon>
        <taxon>Ochrophyta</taxon>
        <taxon>Bacillariophyta</taxon>
        <taxon>Bacillariophyceae</taxon>
        <taxon>Bacillariophycidae</taxon>
        <taxon>Naviculales</taxon>
        <taxon>Naviculaceae</taxon>
        <taxon>Fistulifera</taxon>
    </lineage>
</organism>
<dbReference type="OrthoDB" id="46642at2759"/>
<reference evidence="9 10" key="1">
    <citation type="journal article" date="2015" name="Plant Cell">
        <title>Oil accumulation by the oleaginous diatom Fistulifera solaris as revealed by the genome and transcriptome.</title>
        <authorList>
            <person name="Tanaka T."/>
            <person name="Maeda Y."/>
            <person name="Veluchamy A."/>
            <person name="Tanaka M."/>
            <person name="Abida H."/>
            <person name="Marechal E."/>
            <person name="Bowler C."/>
            <person name="Muto M."/>
            <person name="Sunaga Y."/>
            <person name="Tanaka M."/>
            <person name="Yoshino T."/>
            <person name="Taniguchi T."/>
            <person name="Fukuda Y."/>
            <person name="Nemoto M."/>
            <person name="Matsumoto M."/>
            <person name="Wong P.S."/>
            <person name="Aburatani S."/>
            <person name="Fujibuchi W."/>
        </authorList>
    </citation>
    <scope>NUCLEOTIDE SEQUENCE [LARGE SCALE GENOMIC DNA]</scope>
    <source>
        <strain evidence="9 10">JPCC DA0580</strain>
    </source>
</reference>
<dbReference type="Proteomes" id="UP000198406">
    <property type="component" value="Unassembled WGS sequence"/>
</dbReference>
<sequence length="1326" mass="152868">MNSTRNCLGETVFIRDELYAWLPAVIIELDLENDRALVDTKLPDTWRKDTVLVSEDSEDALNQQKWVTLSDYPRHKLPRRSDILVRDMADIPHLHEAAMLYQIKERHAQQKPYTRVGEIVVAVNPCQWIPDLYSEETQKAYACNLVWNYPTKEVGVSSSEEKKDDDASTRASPTSLGGVYDRLGYEPHVYEVSALAYRGIVMDRKDQAIFVSGESGAGKTETVKIVLKHLARLPEWGSNYSGSDHSSHAMVDNILESIPLFEAFGNAKTRRNHNSSRFAKVTNLHFSEDENKQIRFLTGIYTEAHLLEKSRVVSQFSDERNFHIFYQLLSASAEEKEELLGEDWRSSSPCDFRYLSTNSDEALHQSDCKDWEHTLHALQFFGWNNEQLKSLIQVLGVLLRLGNISFAETTDGEAVIDNRHELQMLSKSLGVSAEALEKAMTLKRIKVVDDEVDVPLPSSQAKECCDGLAKIIYSRLFRVLADRINQKTYVNDRYGSRVISLLDMFGFESFDTNGFDQLCVNYSNEKLQQKYVHDNILRLTKEYRDEGITLFDIDFVDNVCTVALFENTTGIITVLDDECLRPNGTDETFVYKLKGTSTALIENNLHTKTEFSIQHYAGPVAYEAKGFIERNSDKLPRDVILVASKSCNEIIRSELMQLIREEELSLRTIKRKTSIMRKFQVQLRSLLDTMSDMQVRYIRCVKPNENLEATRTDHLKTLQQIKCAGLVTAIEMGRKTFPDKLSFSLIEQRFSCLVSSEYQSMLQDIPLHDRACLMMTYIFANFVGTFDDDELGLPYACGKTNIYFRAGAVEHLESLRRSMFSNKSTVLQAWYRAKNQLKKYSLLRRSVISIQACYKSRKVRLQFLILKSGILRLQAAFFSYQLRVLHEKKRGAAVAVQRWCRLLFARRNATLRIQSWFRQRRAERLFKQKCHTALMVQSQFRARFSQRKTNRHQCAALTLTSFVRMALVRRRYAGARQASRTKPCTTQEFGHDKAIMSITEDTQGHFNSHCGFGSEAEMEVTHSDNKRKTVSDEMSTIDLTDNVKNICRYCNQLRHDDSSVNRQRIRDLRQEIVHVTEEAELHNRLVEAEFEERIADYESEVLQLQKNVAHLEAEKDALLAQIDSVQLNYTKTIKLLQRGIRDTVNSHKEYLAKIMSQLEKSNEQRKAETARFSEELQSMKISSDAKIQTLKTENNLLRNALDEHERLRQFVSDKADIMREVQRFSGKLEKLFSPQQILLAIDYSSNDAGQRHAVIEKHISAKCRKNLYHLENLIMHTLNTSTSKGIEEEIIGLQNQLVRAYEDKEQLQDEIALLRSTQVHDRPTNM</sequence>
<comment type="similarity">
    <text evidence="6">Belongs to the TRAFAC class myosin-kinesin ATPase superfamily. Myosin family.</text>
</comment>
<dbReference type="Gene3D" id="1.20.5.4820">
    <property type="match status" value="1"/>
</dbReference>
<dbReference type="SUPFAM" id="SSF52540">
    <property type="entry name" value="P-loop containing nucleoside triphosphate hydrolases"/>
    <property type="match status" value="1"/>
</dbReference>
<evidence type="ECO:0000256" key="3">
    <source>
        <dbReference type="ARBA" id="ARBA00023123"/>
    </source>
</evidence>
<keyword evidence="3 6" id="KW-0518">Myosin</keyword>
<dbReference type="SMART" id="SM00242">
    <property type="entry name" value="MYSc"/>
    <property type="match status" value="1"/>
</dbReference>
<dbReference type="Pfam" id="PF00063">
    <property type="entry name" value="Myosin_head"/>
    <property type="match status" value="1"/>
</dbReference>